<dbReference type="GO" id="GO:0016787">
    <property type="term" value="F:hydrolase activity"/>
    <property type="evidence" value="ECO:0007669"/>
    <property type="project" value="UniProtKB-KW"/>
</dbReference>
<evidence type="ECO:0000313" key="2">
    <source>
        <dbReference type="Proteomes" id="UP000323521"/>
    </source>
</evidence>
<dbReference type="SUPFAM" id="SSF56281">
    <property type="entry name" value="Metallo-hydrolase/oxidoreductase"/>
    <property type="match status" value="1"/>
</dbReference>
<dbReference type="OrthoDB" id="9789133at2"/>
<name>A0A3G1KUR5_FORW1</name>
<dbReference type="PANTHER" id="PTHR43546">
    <property type="entry name" value="UPF0173 METAL-DEPENDENT HYDROLASE MJ1163-RELATED"/>
    <property type="match status" value="1"/>
</dbReference>
<dbReference type="Pfam" id="PF13483">
    <property type="entry name" value="Lactamase_B_3"/>
    <property type="match status" value="1"/>
</dbReference>
<dbReference type="InterPro" id="IPR050114">
    <property type="entry name" value="UPF0173_UPF0282_UlaG_hydrolase"/>
</dbReference>
<dbReference type="Gene3D" id="3.60.15.10">
    <property type="entry name" value="Ribonuclease Z/Hydroxyacylglutathione hydrolase-like"/>
    <property type="match status" value="1"/>
</dbReference>
<dbReference type="EMBL" id="CP017634">
    <property type="protein sequence ID" value="ATW26218.1"/>
    <property type="molecule type" value="Genomic_DNA"/>
</dbReference>
<keyword evidence="2" id="KW-1185">Reference proteome</keyword>
<dbReference type="RefSeq" id="WP_148135504.1">
    <property type="nucleotide sequence ID" value="NZ_CP017634.1"/>
</dbReference>
<gene>
    <name evidence="1" type="ORF">DCMF_16910</name>
</gene>
<dbReference type="Proteomes" id="UP000323521">
    <property type="component" value="Chromosome"/>
</dbReference>
<accession>A0A3G1KUR5</accession>
<sequence length="196" mass="21855">MAKLLYQGHSSIRITSDSGVVIYVDPFVGEGYDQPADIILVTHQHYDHKRIDLPSRKSDCVVIQNWDAMKNGAYQTFSVKGVTITAFPASNKNHKRKECVGYIIEVDGKKLYHAGDTSKIPEMRDLKSLSLDYAFLPVDGKFNMDAAEAAECASLIGAAVSIPFHTDPEVLFDESKIEGFTVNNRKIIRPNDEFTL</sequence>
<reference evidence="1 2" key="1">
    <citation type="submission" date="2016-10" db="EMBL/GenBank/DDBJ databases">
        <title>Complete Genome Sequence of Peptococcaceae strain DCMF.</title>
        <authorList>
            <person name="Edwards R.J."/>
            <person name="Holland S.I."/>
            <person name="Deshpande N.P."/>
            <person name="Wong Y.K."/>
            <person name="Ertan H."/>
            <person name="Manefield M."/>
            <person name="Russell T.L."/>
            <person name="Lee M.J."/>
        </authorList>
    </citation>
    <scope>NUCLEOTIDE SEQUENCE [LARGE SCALE GENOMIC DNA]</scope>
    <source>
        <strain evidence="1 2">DCMF</strain>
    </source>
</reference>
<proteinExistence type="predicted"/>
<organism evidence="1 2">
    <name type="scientific">Formimonas warabiya</name>
    <dbReference type="NCBI Taxonomy" id="1761012"/>
    <lineage>
        <taxon>Bacteria</taxon>
        <taxon>Bacillati</taxon>
        <taxon>Bacillota</taxon>
        <taxon>Clostridia</taxon>
        <taxon>Eubacteriales</taxon>
        <taxon>Peptococcaceae</taxon>
        <taxon>Candidatus Formimonas</taxon>
    </lineage>
</organism>
<protein>
    <submittedName>
        <fullName evidence="1">MBL fold metallo-hydrolase</fullName>
    </submittedName>
</protein>
<dbReference type="AlphaFoldDB" id="A0A3G1KUR5"/>
<dbReference type="KEGG" id="fwa:DCMF_16910"/>
<keyword evidence="1" id="KW-0378">Hydrolase</keyword>
<dbReference type="PANTHER" id="PTHR43546:SF8">
    <property type="entry name" value="METALLO-BETA-LACTAMASE DOMAIN-CONTAINING PROTEIN"/>
    <property type="match status" value="1"/>
</dbReference>
<dbReference type="InterPro" id="IPR036866">
    <property type="entry name" value="RibonucZ/Hydroxyglut_hydro"/>
</dbReference>
<evidence type="ECO:0000313" key="1">
    <source>
        <dbReference type="EMBL" id="ATW26218.1"/>
    </source>
</evidence>